<dbReference type="Proteomes" id="UP000492821">
    <property type="component" value="Unassembled WGS sequence"/>
</dbReference>
<evidence type="ECO:0000313" key="2">
    <source>
        <dbReference type="WBParaSite" id="Pan_g13575.t1"/>
    </source>
</evidence>
<keyword evidence="1" id="KW-1185">Reference proteome</keyword>
<evidence type="ECO:0000313" key="1">
    <source>
        <dbReference type="Proteomes" id="UP000492821"/>
    </source>
</evidence>
<name>A0A7E4UW80_PANRE</name>
<accession>A0A7E4UW80</accession>
<proteinExistence type="predicted"/>
<reference evidence="1" key="1">
    <citation type="journal article" date="2013" name="Genetics">
        <title>The draft genome and transcriptome of Panagrellus redivivus are shaped by the harsh demands of a free-living lifestyle.</title>
        <authorList>
            <person name="Srinivasan J."/>
            <person name="Dillman A.R."/>
            <person name="Macchietto M.G."/>
            <person name="Heikkinen L."/>
            <person name="Lakso M."/>
            <person name="Fracchia K.M."/>
            <person name="Antoshechkin I."/>
            <person name="Mortazavi A."/>
            <person name="Wong G."/>
            <person name="Sternberg P.W."/>
        </authorList>
    </citation>
    <scope>NUCLEOTIDE SEQUENCE [LARGE SCALE GENOMIC DNA]</scope>
    <source>
        <strain evidence="1">MT8872</strain>
    </source>
</reference>
<dbReference type="AlphaFoldDB" id="A0A7E4UW80"/>
<protein>
    <submittedName>
        <fullName evidence="2">Uncharacterized protein</fullName>
    </submittedName>
</protein>
<reference evidence="2" key="2">
    <citation type="submission" date="2020-10" db="UniProtKB">
        <authorList>
            <consortium name="WormBaseParasite"/>
        </authorList>
    </citation>
    <scope>IDENTIFICATION</scope>
</reference>
<organism evidence="1 2">
    <name type="scientific">Panagrellus redivivus</name>
    <name type="common">Microworm</name>
    <dbReference type="NCBI Taxonomy" id="6233"/>
    <lineage>
        <taxon>Eukaryota</taxon>
        <taxon>Metazoa</taxon>
        <taxon>Ecdysozoa</taxon>
        <taxon>Nematoda</taxon>
        <taxon>Chromadorea</taxon>
        <taxon>Rhabditida</taxon>
        <taxon>Tylenchina</taxon>
        <taxon>Panagrolaimomorpha</taxon>
        <taxon>Panagrolaimoidea</taxon>
        <taxon>Panagrolaimidae</taxon>
        <taxon>Panagrellus</taxon>
    </lineage>
</organism>
<dbReference type="WBParaSite" id="Pan_g13575.t1">
    <property type="protein sequence ID" value="Pan_g13575.t1"/>
    <property type="gene ID" value="Pan_g13575"/>
</dbReference>
<sequence>MQNGFVHLSITDLNPGASDSDSGVRGGVGGGFCKNALHCLNLRRILFSDTSLASTFFAFCSIEASCCPLLKIASMTYHVSSTSLKMVLLTTTVSRLQRPITSRSPQEEGSRCRHETRRWAPYSRRTRPMTTIPRCRVHCPAPRDGFHFGNRIIGGVESIPIDLAVPIVFWPRRIQHNGFSLADRVLAKNNPSLWTQPRRTRRGSAECKFV</sequence>